<evidence type="ECO:0000259" key="3">
    <source>
        <dbReference type="Pfam" id="PF01361"/>
    </source>
</evidence>
<dbReference type="GO" id="GO:0016853">
    <property type="term" value="F:isomerase activity"/>
    <property type="evidence" value="ECO:0007669"/>
    <property type="project" value="UniProtKB-KW"/>
</dbReference>
<comment type="similarity">
    <text evidence="1">Belongs to the 4-oxalocrotonate tautomerase family.</text>
</comment>
<comment type="caution">
    <text evidence="4">The sequence shown here is derived from an EMBL/GenBank/DDBJ whole genome shotgun (WGS) entry which is preliminary data.</text>
</comment>
<dbReference type="Gene3D" id="3.30.429.10">
    <property type="entry name" value="Macrophage Migration Inhibitory Factor"/>
    <property type="match status" value="1"/>
</dbReference>
<gene>
    <name evidence="5" type="ORF">I592_01314</name>
    <name evidence="4" type="ORF">UKC_02652</name>
</gene>
<evidence type="ECO:0000313" key="6">
    <source>
        <dbReference type="Proteomes" id="UP000013750"/>
    </source>
</evidence>
<dbReference type="InterPro" id="IPR004370">
    <property type="entry name" value="4-OT-like_dom"/>
</dbReference>
<dbReference type="HOGENOM" id="CLU_148073_5_2_9"/>
<dbReference type="SUPFAM" id="SSF55331">
    <property type="entry name" value="Tautomerase/MIF"/>
    <property type="match status" value="1"/>
</dbReference>
<protein>
    <submittedName>
        <fullName evidence="4">4-oxalocrotonate tautomerase family enzyme</fullName>
    </submittedName>
</protein>
<proteinExistence type="inferred from homology"/>
<dbReference type="PANTHER" id="PTHR35530:SF1">
    <property type="entry name" value="2-HYDROXYMUCONATE TAUTOMERASE"/>
    <property type="match status" value="1"/>
</dbReference>
<dbReference type="InterPro" id="IPR014347">
    <property type="entry name" value="Tautomerase/MIF_sf"/>
</dbReference>
<dbReference type="PATRIC" id="fig|1158614.3.peg.2645"/>
<evidence type="ECO:0000313" key="5">
    <source>
        <dbReference type="EMBL" id="EOW82013.1"/>
    </source>
</evidence>
<keyword evidence="2" id="KW-0413">Isomerase</keyword>
<dbReference type="EMBL" id="AJDQ01000008">
    <property type="protein sequence ID" value="EOI55444.1"/>
    <property type="molecule type" value="Genomic_DNA"/>
</dbReference>
<organism evidence="4 6">
    <name type="scientific">Enterococcus gilvus ATCC BAA-350</name>
    <dbReference type="NCBI Taxonomy" id="1158614"/>
    <lineage>
        <taxon>Bacteria</taxon>
        <taxon>Bacillati</taxon>
        <taxon>Bacillota</taxon>
        <taxon>Bacilli</taxon>
        <taxon>Lactobacillales</taxon>
        <taxon>Enterococcaceae</taxon>
        <taxon>Enterococcus</taxon>
    </lineage>
</organism>
<evidence type="ECO:0000313" key="4">
    <source>
        <dbReference type="EMBL" id="EOI55444.1"/>
    </source>
</evidence>
<evidence type="ECO:0000256" key="1">
    <source>
        <dbReference type="ARBA" id="ARBA00006723"/>
    </source>
</evidence>
<dbReference type="RefSeq" id="WP_010781025.1">
    <property type="nucleotide sequence ID" value="NZ_ASWH01000001.1"/>
</dbReference>
<dbReference type="Proteomes" id="UP000013750">
    <property type="component" value="Unassembled WGS sequence"/>
</dbReference>
<name>R2XKH9_9ENTE</name>
<dbReference type="Proteomes" id="UP000014160">
    <property type="component" value="Unassembled WGS sequence"/>
</dbReference>
<evidence type="ECO:0000256" key="2">
    <source>
        <dbReference type="ARBA" id="ARBA00023235"/>
    </source>
</evidence>
<dbReference type="PANTHER" id="PTHR35530">
    <property type="entry name" value="TAUTOMERASE-RELATED"/>
    <property type="match status" value="1"/>
</dbReference>
<reference evidence="4 6" key="1">
    <citation type="submission" date="2013-02" db="EMBL/GenBank/DDBJ databases">
        <title>The Genome Sequence of Enterococcus gilvus ATCC BAA-350.</title>
        <authorList>
            <consortium name="The Broad Institute Genome Sequencing Platform"/>
            <consortium name="The Broad Institute Genome Sequencing Center for Infectious Disease"/>
            <person name="Earl A.M."/>
            <person name="Gilmore M.S."/>
            <person name="Lebreton F."/>
            <person name="Walker B."/>
            <person name="Young S.K."/>
            <person name="Zeng Q."/>
            <person name="Gargeya S."/>
            <person name="Fitzgerald M."/>
            <person name="Haas B."/>
            <person name="Abouelleil A."/>
            <person name="Alvarado L."/>
            <person name="Arachchi H.M."/>
            <person name="Berlin A.M."/>
            <person name="Chapman S.B."/>
            <person name="Dewar J."/>
            <person name="Goldberg J."/>
            <person name="Griggs A."/>
            <person name="Gujja S."/>
            <person name="Hansen M."/>
            <person name="Howarth C."/>
            <person name="Imamovic A."/>
            <person name="Larimer J."/>
            <person name="McCowan C."/>
            <person name="Murphy C."/>
            <person name="Neiman D."/>
            <person name="Pearson M."/>
            <person name="Priest M."/>
            <person name="Roberts A."/>
            <person name="Saif S."/>
            <person name="Shea T."/>
            <person name="Sisk P."/>
            <person name="Sykes S."/>
            <person name="Wortman J."/>
            <person name="Nusbaum C."/>
            <person name="Birren B."/>
        </authorList>
    </citation>
    <scope>NUCLEOTIDE SEQUENCE [LARGE SCALE GENOMIC DNA]</scope>
    <source>
        <strain evidence="4 6">ATCC BAA-350</strain>
    </source>
</reference>
<reference evidence="5 7" key="2">
    <citation type="submission" date="2013-03" db="EMBL/GenBank/DDBJ databases">
        <title>The Genome Sequence of Enterococcus gilvus ATCC BAA-350 (PacBio/Illumina hybrid assembly).</title>
        <authorList>
            <consortium name="The Broad Institute Genomics Platform"/>
            <consortium name="The Broad Institute Genome Sequencing Center for Infectious Disease"/>
            <person name="Earl A."/>
            <person name="Russ C."/>
            <person name="Gilmore M."/>
            <person name="Surin D."/>
            <person name="Walker B."/>
            <person name="Young S."/>
            <person name="Zeng Q."/>
            <person name="Gargeya S."/>
            <person name="Fitzgerald M."/>
            <person name="Haas B."/>
            <person name="Abouelleil A."/>
            <person name="Allen A.W."/>
            <person name="Alvarado L."/>
            <person name="Arachchi H.M."/>
            <person name="Berlin A.M."/>
            <person name="Chapman S.B."/>
            <person name="Gainer-Dewar J."/>
            <person name="Goldberg J."/>
            <person name="Griggs A."/>
            <person name="Gujja S."/>
            <person name="Hansen M."/>
            <person name="Howarth C."/>
            <person name="Imamovic A."/>
            <person name="Ireland A."/>
            <person name="Larimer J."/>
            <person name="McCowan C."/>
            <person name="Murphy C."/>
            <person name="Pearson M."/>
            <person name="Poon T.W."/>
            <person name="Priest M."/>
            <person name="Roberts A."/>
            <person name="Saif S."/>
            <person name="Shea T."/>
            <person name="Sisk P."/>
            <person name="Sykes S."/>
            <person name="Wortman J."/>
            <person name="Nusbaum C."/>
            <person name="Birren B."/>
        </authorList>
    </citation>
    <scope>NUCLEOTIDE SEQUENCE [LARGE SCALE GENOMIC DNA]</scope>
    <source>
        <strain evidence="5 7">ATCC BAA-350</strain>
    </source>
</reference>
<dbReference type="Pfam" id="PF01361">
    <property type="entry name" value="Tautomerase"/>
    <property type="match status" value="1"/>
</dbReference>
<feature type="domain" description="4-oxalocrotonate tautomerase-like" evidence="3">
    <location>
        <begin position="2"/>
        <end position="55"/>
    </location>
</feature>
<keyword evidence="7" id="KW-1185">Reference proteome</keyword>
<evidence type="ECO:0000313" key="7">
    <source>
        <dbReference type="Proteomes" id="UP000014160"/>
    </source>
</evidence>
<dbReference type="AlphaFoldDB" id="R2XKH9"/>
<accession>R2XKH9</accession>
<sequence>MPVIKVELMSKSTKEQKEKLIFDLTKKTYDLLNIPPEKISVVIQEVGNESWGRGGFTRNHPDFDTLSRKHQM</sequence>
<dbReference type="OrthoDB" id="5405937at2"/>
<dbReference type="EMBL" id="ASWH01000001">
    <property type="protein sequence ID" value="EOW82013.1"/>
    <property type="molecule type" value="Genomic_DNA"/>
</dbReference>